<dbReference type="AlphaFoldDB" id="A0A8J3KN28"/>
<dbReference type="Gene3D" id="3.30.1330.40">
    <property type="entry name" value="RutC-like"/>
    <property type="match status" value="1"/>
</dbReference>
<evidence type="ECO:0000313" key="3">
    <source>
        <dbReference type="Proteomes" id="UP000630887"/>
    </source>
</evidence>
<reference evidence="2 3" key="1">
    <citation type="submission" date="2021-01" db="EMBL/GenBank/DDBJ databases">
        <title>Whole genome shotgun sequence of Catellatospora coxensis NBRC 107359.</title>
        <authorList>
            <person name="Komaki H."/>
            <person name="Tamura T."/>
        </authorList>
    </citation>
    <scope>NUCLEOTIDE SEQUENCE [LARGE SCALE GENOMIC DNA]</scope>
    <source>
        <strain evidence="2 3">NBRC 107359</strain>
    </source>
</reference>
<dbReference type="PANTHER" id="PTHR11803:SF58">
    <property type="entry name" value="PROTEIN HMF1-RELATED"/>
    <property type="match status" value="1"/>
</dbReference>
<dbReference type="SUPFAM" id="SSF55298">
    <property type="entry name" value="YjgF-like"/>
    <property type="match status" value="1"/>
</dbReference>
<dbReference type="PANTHER" id="PTHR11803">
    <property type="entry name" value="2-IMINOBUTANOATE/2-IMINOPROPANOATE DEAMINASE RIDA"/>
    <property type="match status" value="1"/>
</dbReference>
<evidence type="ECO:0000256" key="1">
    <source>
        <dbReference type="ARBA" id="ARBA00010552"/>
    </source>
</evidence>
<accession>A0A8J3KN28</accession>
<dbReference type="CDD" id="cd00448">
    <property type="entry name" value="YjgF_YER057c_UK114_family"/>
    <property type="match status" value="1"/>
</dbReference>
<protein>
    <submittedName>
        <fullName evidence="2">Reactive intermediate/imine deaminase</fullName>
    </submittedName>
</protein>
<dbReference type="RefSeq" id="WP_203688640.1">
    <property type="nucleotide sequence ID" value="NZ_BAAALC010000011.1"/>
</dbReference>
<dbReference type="GO" id="GO:0019239">
    <property type="term" value="F:deaminase activity"/>
    <property type="evidence" value="ECO:0007669"/>
    <property type="project" value="TreeGrafter"/>
</dbReference>
<evidence type="ECO:0000313" key="2">
    <source>
        <dbReference type="EMBL" id="GIG04100.1"/>
    </source>
</evidence>
<proteinExistence type="inferred from homology"/>
<comment type="caution">
    <text evidence="2">The sequence shown here is derived from an EMBL/GenBank/DDBJ whole genome shotgun (WGS) entry which is preliminary data.</text>
</comment>
<dbReference type="Pfam" id="PF01042">
    <property type="entry name" value="Ribonuc_L-PSP"/>
    <property type="match status" value="1"/>
</dbReference>
<name>A0A8J3KN28_9ACTN</name>
<dbReference type="InterPro" id="IPR006175">
    <property type="entry name" value="YjgF/YER057c/UK114"/>
</dbReference>
<keyword evidence="3" id="KW-1185">Reference proteome</keyword>
<gene>
    <name evidence="2" type="ORF">Cco03nite_08000</name>
</gene>
<dbReference type="GO" id="GO:0005829">
    <property type="term" value="C:cytosol"/>
    <property type="evidence" value="ECO:0007669"/>
    <property type="project" value="TreeGrafter"/>
</dbReference>
<comment type="similarity">
    <text evidence="1">Belongs to the RutC family.</text>
</comment>
<dbReference type="EMBL" id="BONI01000005">
    <property type="protein sequence ID" value="GIG04100.1"/>
    <property type="molecule type" value="Genomic_DNA"/>
</dbReference>
<organism evidence="2 3">
    <name type="scientific">Catellatospora coxensis</name>
    <dbReference type="NCBI Taxonomy" id="310354"/>
    <lineage>
        <taxon>Bacteria</taxon>
        <taxon>Bacillati</taxon>
        <taxon>Actinomycetota</taxon>
        <taxon>Actinomycetes</taxon>
        <taxon>Micromonosporales</taxon>
        <taxon>Micromonosporaceae</taxon>
        <taxon>Catellatospora</taxon>
    </lineage>
</organism>
<dbReference type="Proteomes" id="UP000630887">
    <property type="component" value="Unassembled WGS sequence"/>
</dbReference>
<sequence length="126" mass="13218">MPKKIIKADGAAPPGGPYSHAVVAGDFAFLAGACPVLPDGTWVKGAFADQARAAFANLAEVARASGGDLSQAVRVGVYLRDFADFATMNEIYVEFFGTENLPARTTLPVALHGFDIELDAVIYLGD</sequence>
<dbReference type="InterPro" id="IPR035959">
    <property type="entry name" value="RutC-like_sf"/>
</dbReference>